<organism evidence="1">
    <name type="scientific">viral metagenome</name>
    <dbReference type="NCBI Taxonomy" id="1070528"/>
    <lineage>
        <taxon>unclassified sequences</taxon>
        <taxon>metagenomes</taxon>
        <taxon>organismal metagenomes</taxon>
    </lineage>
</organism>
<name>A0A6C0B9Q2_9ZZZZ</name>
<dbReference type="AlphaFoldDB" id="A0A6C0B9Q2"/>
<reference evidence="1" key="1">
    <citation type="journal article" date="2020" name="Nature">
        <title>Giant virus diversity and host interactions through global metagenomics.</title>
        <authorList>
            <person name="Schulz F."/>
            <person name="Roux S."/>
            <person name="Paez-Espino D."/>
            <person name="Jungbluth S."/>
            <person name="Walsh D.A."/>
            <person name="Denef V.J."/>
            <person name="McMahon K.D."/>
            <person name="Konstantinidis K.T."/>
            <person name="Eloe-Fadrosh E.A."/>
            <person name="Kyrpides N.C."/>
            <person name="Woyke T."/>
        </authorList>
    </citation>
    <scope>NUCLEOTIDE SEQUENCE</scope>
    <source>
        <strain evidence="1">GVMAG-M-3300010158-55</strain>
    </source>
</reference>
<proteinExistence type="predicted"/>
<accession>A0A6C0B9Q2</accession>
<evidence type="ECO:0000313" key="1">
    <source>
        <dbReference type="EMBL" id="QHS88228.1"/>
    </source>
</evidence>
<dbReference type="EMBL" id="MN739094">
    <property type="protein sequence ID" value="QHS88228.1"/>
    <property type="molecule type" value="Genomic_DNA"/>
</dbReference>
<sequence>MCPKCNQRSLVCDTSAGMETCNCQCGYYENQYDNNLNE</sequence>
<protein>
    <submittedName>
        <fullName evidence="1">Uncharacterized protein</fullName>
    </submittedName>
</protein>